<comment type="pathway">
    <text evidence="3">Protein modification; protein ubiquitination.</text>
</comment>
<dbReference type="GO" id="GO:0008270">
    <property type="term" value="F:zinc ion binding"/>
    <property type="evidence" value="ECO:0007669"/>
    <property type="project" value="UniProtKB-KW"/>
</dbReference>
<dbReference type="PROSITE" id="PS50089">
    <property type="entry name" value="ZF_RING_2"/>
    <property type="match status" value="1"/>
</dbReference>
<reference evidence="18 19" key="1">
    <citation type="journal article" date="2018" name="PLoS Genet.">
        <title>Population sequencing reveals clonal diversity and ancestral inbreeding in the grapevine cultivar Chardonnay.</title>
        <authorList>
            <person name="Roach M.J."/>
            <person name="Johnson D.L."/>
            <person name="Bohlmann J."/>
            <person name="van Vuuren H.J."/>
            <person name="Jones S.J."/>
            <person name="Pretorius I.S."/>
            <person name="Schmidt S.A."/>
            <person name="Borneman A.R."/>
        </authorList>
    </citation>
    <scope>NUCLEOTIDE SEQUENCE [LARGE SCALE GENOMIC DNA]</scope>
    <source>
        <strain evidence="19">cv. Chardonnay</strain>
        <tissue evidence="18">Leaf</tissue>
    </source>
</reference>
<keyword evidence="13 16" id="KW-0472">Membrane</keyword>
<dbReference type="AlphaFoldDB" id="A0A438K8X6"/>
<dbReference type="EMBL" id="QGNW01000013">
    <property type="protein sequence ID" value="RVX17656.1"/>
    <property type="molecule type" value="Genomic_DNA"/>
</dbReference>
<dbReference type="SUPFAM" id="SSF57850">
    <property type="entry name" value="RING/U-box"/>
    <property type="match status" value="1"/>
</dbReference>
<dbReference type="GO" id="GO:0061630">
    <property type="term" value="F:ubiquitin protein ligase activity"/>
    <property type="evidence" value="ECO:0007669"/>
    <property type="project" value="UniProtKB-EC"/>
</dbReference>
<proteinExistence type="inferred from homology"/>
<dbReference type="PANTHER" id="PTHR46539">
    <property type="entry name" value="E3 UBIQUITIN-PROTEIN LIGASE ATL42"/>
    <property type="match status" value="1"/>
</dbReference>
<accession>A0A438K8X6</accession>
<protein>
    <recommendedName>
        <fullName evidence="4">RING-type E3 ubiquitin transferase</fullName>
        <ecNumber evidence="4">2.3.2.27</ecNumber>
    </recommendedName>
</protein>
<dbReference type="InterPro" id="IPR013083">
    <property type="entry name" value="Znf_RING/FYVE/PHD"/>
</dbReference>
<dbReference type="FunFam" id="3.30.40.10:FF:000285">
    <property type="entry name" value="RING-H2 finger protein ATL43"/>
    <property type="match status" value="1"/>
</dbReference>
<comment type="subcellular location">
    <subcellularLocation>
        <location evidence="2">Membrane</location>
        <topology evidence="2">Single-pass membrane protein</topology>
    </subcellularLocation>
</comment>
<keyword evidence="10" id="KW-0833">Ubl conjugation pathway</keyword>
<gene>
    <name evidence="18" type="primary">ATL42_1</name>
    <name evidence="18" type="ORF">CK203_003844</name>
</gene>
<organism evidence="18 19">
    <name type="scientific">Vitis vinifera</name>
    <name type="common">Grape</name>
    <dbReference type="NCBI Taxonomy" id="29760"/>
    <lineage>
        <taxon>Eukaryota</taxon>
        <taxon>Viridiplantae</taxon>
        <taxon>Streptophyta</taxon>
        <taxon>Embryophyta</taxon>
        <taxon>Tracheophyta</taxon>
        <taxon>Spermatophyta</taxon>
        <taxon>Magnoliopsida</taxon>
        <taxon>eudicotyledons</taxon>
        <taxon>Gunneridae</taxon>
        <taxon>Pentapetalae</taxon>
        <taxon>rosids</taxon>
        <taxon>Vitales</taxon>
        <taxon>Vitaceae</taxon>
        <taxon>Viteae</taxon>
        <taxon>Vitis</taxon>
    </lineage>
</organism>
<dbReference type="PANTHER" id="PTHR46539:SF12">
    <property type="entry name" value="E3 UBIQUITIN-PROTEIN LIGASE ATL42-LIKE"/>
    <property type="match status" value="1"/>
</dbReference>
<evidence type="ECO:0000256" key="7">
    <source>
        <dbReference type="ARBA" id="ARBA00022723"/>
    </source>
</evidence>
<evidence type="ECO:0000256" key="10">
    <source>
        <dbReference type="ARBA" id="ARBA00022786"/>
    </source>
</evidence>
<evidence type="ECO:0000256" key="6">
    <source>
        <dbReference type="ARBA" id="ARBA00022692"/>
    </source>
</evidence>
<keyword evidence="8" id="KW-0732">Signal</keyword>
<keyword evidence="6 16" id="KW-0812">Transmembrane</keyword>
<evidence type="ECO:0000256" key="2">
    <source>
        <dbReference type="ARBA" id="ARBA00004167"/>
    </source>
</evidence>
<feature type="transmembrane region" description="Helical" evidence="16">
    <location>
        <begin position="57"/>
        <end position="78"/>
    </location>
</feature>
<feature type="domain" description="RING-type" evidence="17">
    <location>
        <begin position="136"/>
        <end position="178"/>
    </location>
</feature>
<name>A0A438K8X6_VITVI</name>
<evidence type="ECO:0000256" key="11">
    <source>
        <dbReference type="ARBA" id="ARBA00022833"/>
    </source>
</evidence>
<evidence type="ECO:0000256" key="4">
    <source>
        <dbReference type="ARBA" id="ARBA00012483"/>
    </source>
</evidence>
<evidence type="ECO:0000313" key="18">
    <source>
        <dbReference type="EMBL" id="RVX17656.1"/>
    </source>
</evidence>
<comment type="caution">
    <text evidence="18">The sequence shown here is derived from an EMBL/GenBank/DDBJ whole genome shotgun (WGS) entry which is preliminary data.</text>
</comment>
<dbReference type="GO" id="GO:0016020">
    <property type="term" value="C:membrane"/>
    <property type="evidence" value="ECO:0007669"/>
    <property type="project" value="UniProtKB-SubCell"/>
</dbReference>
<sequence>MIKLPIKSRKSVGKEPFYQTESNGDWNKNYYPHGLQVISSCKNYSPIIWASMNAPHLMVVVGVLSIMFCLTFLLLAYAKFCHVAVPDFSDFDNHQQNLHGLDRERLRSSGIDKRVMESLPFFRFSSLKGSKEGLECAVCLSKFEEIEVLRLLPNCRHAFHINCIDQWLESHSSCPLCRYKFDAQDLTNFSYSNSLRFPQNPLNLAEDSTINLFVQRQDDQRSSRFSIGSSFQKAMNKGKKEEFLIQEGESSNGDYHKLWHKVNHKIIFSNMIFKNRWSDANSSDFMFLNSEMNETSPNNRFPSLESNNNGFSMNKQVVIKMQEGVDKKILHESNFTRISRSNSVCNSTHEASTSRLLNPDLKRSMSELTNLSRFTELNTKDRVKELSFGRNNAEEERTRKLWLTRAHRTVQWFAGREEIPRTRVRKSTHSTSKPVGMC</sequence>
<comment type="catalytic activity">
    <reaction evidence="1">
        <text>S-ubiquitinyl-[E2 ubiquitin-conjugating enzyme]-L-cysteine + [acceptor protein]-L-lysine = [E2 ubiquitin-conjugating enzyme]-L-cysteine + N(6)-ubiquitinyl-[acceptor protein]-L-lysine.</text>
        <dbReference type="EC" id="2.3.2.27"/>
    </reaction>
</comment>
<evidence type="ECO:0000256" key="15">
    <source>
        <dbReference type="PROSITE-ProRule" id="PRU00175"/>
    </source>
</evidence>
<dbReference type="CDD" id="cd16461">
    <property type="entry name" value="RING-H2_EL5-like"/>
    <property type="match status" value="1"/>
</dbReference>
<evidence type="ECO:0000256" key="3">
    <source>
        <dbReference type="ARBA" id="ARBA00004906"/>
    </source>
</evidence>
<dbReference type="SMART" id="SM00184">
    <property type="entry name" value="RING"/>
    <property type="match status" value="1"/>
</dbReference>
<evidence type="ECO:0000256" key="16">
    <source>
        <dbReference type="SAM" id="Phobius"/>
    </source>
</evidence>
<dbReference type="Gene3D" id="3.30.40.10">
    <property type="entry name" value="Zinc/RING finger domain, C3HC4 (zinc finger)"/>
    <property type="match status" value="1"/>
</dbReference>
<keyword evidence="9 15" id="KW-0863">Zinc-finger</keyword>
<evidence type="ECO:0000259" key="17">
    <source>
        <dbReference type="PROSITE" id="PS50089"/>
    </source>
</evidence>
<evidence type="ECO:0000313" key="19">
    <source>
        <dbReference type="Proteomes" id="UP000288805"/>
    </source>
</evidence>
<comment type="similarity">
    <text evidence="14">Belongs to the RING-type zinc finger family. ATL subfamily.</text>
</comment>
<evidence type="ECO:0000256" key="13">
    <source>
        <dbReference type="ARBA" id="ARBA00023136"/>
    </source>
</evidence>
<evidence type="ECO:0000256" key="9">
    <source>
        <dbReference type="ARBA" id="ARBA00022771"/>
    </source>
</evidence>
<keyword evidence="11" id="KW-0862">Zinc</keyword>
<keyword evidence="5" id="KW-0808">Transferase</keyword>
<dbReference type="InterPro" id="IPR001841">
    <property type="entry name" value="Znf_RING"/>
</dbReference>
<keyword evidence="12 16" id="KW-1133">Transmembrane helix</keyword>
<evidence type="ECO:0000256" key="12">
    <source>
        <dbReference type="ARBA" id="ARBA00022989"/>
    </source>
</evidence>
<dbReference type="EC" id="2.3.2.27" evidence="4"/>
<evidence type="ECO:0000256" key="1">
    <source>
        <dbReference type="ARBA" id="ARBA00000900"/>
    </source>
</evidence>
<evidence type="ECO:0000256" key="5">
    <source>
        <dbReference type="ARBA" id="ARBA00022679"/>
    </source>
</evidence>
<keyword evidence="7" id="KW-0479">Metal-binding</keyword>
<evidence type="ECO:0000256" key="14">
    <source>
        <dbReference type="ARBA" id="ARBA00024209"/>
    </source>
</evidence>
<evidence type="ECO:0000256" key="8">
    <source>
        <dbReference type="ARBA" id="ARBA00022729"/>
    </source>
</evidence>
<dbReference type="Proteomes" id="UP000288805">
    <property type="component" value="Unassembled WGS sequence"/>
</dbReference>
<dbReference type="Pfam" id="PF13639">
    <property type="entry name" value="zf-RING_2"/>
    <property type="match status" value="1"/>
</dbReference>